<dbReference type="Proteomes" id="UP001292913">
    <property type="component" value="Unassembled WGS sequence"/>
</dbReference>
<proteinExistence type="predicted"/>
<dbReference type="EMBL" id="JARZAK010000003">
    <property type="protein sequence ID" value="MDY7257468.1"/>
    <property type="molecule type" value="Genomic_DNA"/>
</dbReference>
<keyword evidence="2" id="KW-1185">Reference proteome</keyword>
<comment type="caution">
    <text evidence="1">The sequence shown here is derived from an EMBL/GenBank/DDBJ whole genome shotgun (WGS) entry which is preliminary data.</text>
</comment>
<dbReference type="RefSeq" id="WP_195649674.1">
    <property type="nucleotide sequence ID" value="NZ_JARZAK010000003.1"/>
</dbReference>
<sequence>MKPYILLLLFACCLFSCSEDEIESYYGGQYLYFSQLKDAEEDENAIRVSFNNYPLDNELTVKISLGLVGDPFTKDAPYKIGVVKEKTTALPENYSIPQNPVFKANSATDNLELKLIKTENLTEDVSLLLKIEANDYFAGSVQNFDTIRVVFNAVESQPLWWDKDVKNVYLGTYSRAKYRALVQYGGEGAADFGSMNASQKRQCALRLKDAIALYGLKEDDGKAMTVPIY</sequence>
<gene>
    <name evidence="1" type="ORF">QHG74_07040</name>
</gene>
<reference evidence="1 2" key="1">
    <citation type="submission" date="2023-04" db="EMBL/GenBank/DDBJ databases">
        <title>Bacteroides pacosi sp. nov., isolated from the fecal material of an alpaca.</title>
        <authorList>
            <person name="Miller S."/>
            <person name="Hendry M."/>
            <person name="King J."/>
            <person name="Sankaranarayanan K."/>
            <person name="Lawson P.A."/>
        </authorList>
    </citation>
    <scope>NUCLEOTIDE SEQUENCE [LARGE SCALE GENOMIC DNA]</scope>
    <source>
        <strain evidence="1 2">A2-P53</strain>
    </source>
</reference>
<protein>
    <submittedName>
        <fullName evidence="1">DUF4843 domain-containing protein</fullName>
    </submittedName>
</protein>
<accession>A0ABU5HPD2</accession>
<name>A0ABU5HPD2_9BACE</name>
<evidence type="ECO:0000313" key="1">
    <source>
        <dbReference type="EMBL" id="MDY7257468.1"/>
    </source>
</evidence>
<dbReference type="Pfam" id="PF16132">
    <property type="entry name" value="DUF4843"/>
    <property type="match status" value="1"/>
</dbReference>
<evidence type="ECO:0000313" key="2">
    <source>
        <dbReference type="Proteomes" id="UP001292913"/>
    </source>
</evidence>
<organism evidence="1 2">
    <name type="scientific">Bacteroides vicugnae</name>
    <dbReference type="NCBI Taxonomy" id="3037989"/>
    <lineage>
        <taxon>Bacteria</taxon>
        <taxon>Pseudomonadati</taxon>
        <taxon>Bacteroidota</taxon>
        <taxon>Bacteroidia</taxon>
        <taxon>Bacteroidales</taxon>
        <taxon>Bacteroidaceae</taxon>
        <taxon>Bacteroides</taxon>
    </lineage>
</organism>
<dbReference type="InterPro" id="IPR032299">
    <property type="entry name" value="DUF4843"/>
</dbReference>